<protein>
    <submittedName>
        <fullName evidence="1">Uncharacterized protein</fullName>
    </submittedName>
</protein>
<keyword evidence="2" id="KW-1185">Reference proteome</keyword>
<name>A0ACC3D2C4_9PEZI</name>
<dbReference type="EMBL" id="JAWDJW010008258">
    <property type="protein sequence ID" value="KAK3060828.1"/>
    <property type="molecule type" value="Genomic_DNA"/>
</dbReference>
<proteinExistence type="predicted"/>
<sequence length="137" mass="14513">GRGTQGSPGGQVSAGAYSGWQELTGEETAGEETAEDATVEAGAVVRGTDGLELLEERSCSGLRHLLPMEIRPEQQGRGTQGSPGGQVSAGAYSGWQELAAEEEETIEEVVDTTTVEEVMLEVGMGTDEWILEDEWIL</sequence>
<organism evidence="1 2">
    <name type="scientific">Coniosporium uncinatum</name>
    <dbReference type="NCBI Taxonomy" id="93489"/>
    <lineage>
        <taxon>Eukaryota</taxon>
        <taxon>Fungi</taxon>
        <taxon>Dikarya</taxon>
        <taxon>Ascomycota</taxon>
        <taxon>Pezizomycotina</taxon>
        <taxon>Dothideomycetes</taxon>
        <taxon>Dothideomycetes incertae sedis</taxon>
        <taxon>Coniosporium</taxon>
    </lineage>
</organism>
<gene>
    <name evidence="1" type="ORF">LTS18_007596</name>
</gene>
<comment type="caution">
    <text evidence="1">The sequence shown here is derived from an EMBL/GenBank/DDBJ whole genome shotgun (WGS) entry which is preliminary data.</text>
</comment>
<accession>A0ACC3D2C4</accession>
<evidence type="ECO:0000313" key="2">
    <source>
        <dbReference type="Proteomes" id="UP001186974"/>
    </source>
</evidence>
<evidence type="ECO:0000313" key="1">
    <source>
        <dbReference type="EMBL" id="KAK3060828.1"/>
    </source>
</evidence>
<dbReference type="Proteomes" id="UP001186974">
    <property type="component" value="Unassembled WGS sequence"/>
</dbReference>
<feature type="non-terminal residue" evidence="1">
    <location>
        <position position="1"/>
    </location>
</feature>
<reference evidence="1" key="1">
    <citation type="submission" date="2024-09" db="EMBL/GenBank/DDBJ databases">
        <title>Black Yeasts Isolated from many extreme environments.</title>
        <authorList>
            <person name="Coleine C."/>
            <person name="Stajich J.E."/>
            <person name="Selbmann L."/>
        </authorList>
    </citation>
    <scope>NUCLEOTIDE SEQUENCE</scope>
    <source>
        <strain evidence="1">CCFEE 5737</strain>
    </source>
</reference>